<keyword evidence="2" id="KW-0472">Membrane</keyword>
<dbReference type="AlphaFoldDB" id="A0A834XIK5"/>
<keyword evidence="5" id="KW-1185">Reference proteome</keyword>
<feature type="compositionally biased region" description="Basic residues" evidence="1">
    <location>
        <begin position="201"/>
        <end position="210"/>
    </location>
</feature>
<dbReference type="Pfam" id="PF07898">
    <property type="entry name" value="DUF1676"/>
    <property type="match status" value="1"/>
</dbReference>
<dbReference type="PANTHER" id="PTHR21879">
    <property type="entry name" value="FI03362P-RELATED-RELATED"/>
    <property type="match status" value="1"/>
</dbReference>
<reference evidence="4 5" key="1">
    <citation type="submission" date="2020-08" db="EMBL/GenBank/DDBJ databases">
        <title>Aphidius gifuensis genome sequencing and assembly.</title>
        <authorList>
            <person name="Du Z."/>
        </authorList>
    </citation>
    <scope>NUCLEOTIDE SEQUENCE [LARGE SCALE GENOMIC DNA]</scope>
    <source>
        <strain evidence="4">YNYX2018</strain>
        <tissue evidence="4">Adults</tissue>
    </source>
</reference>
<dbReference type="Proteomes" id="UP000639338">
    <property type="component" value="Unassembled WGS sequence"/>
</dbReference>
<keyword evidence="2" id="KW-0812">Transmembrane</keyword>
<evidence type="ECO:0000256" key="3">
    <source>
        <dbReference type="SAM" id="SignalP"/>
    </source>
</evidence>
<feature type="transmembrane region" description="Helical" evidence="2">
    <location>
        <begin position="136"/>
        <end position="156"/>
    </location>
</feature>
<evidence type="ECO:0000256" key="2">
    <source>
        <dbReference type="SAM" id="Phobius"/>
    </source>
</evidence>
<feature type="region of interest" description="Disordered" evidence="1">
    <location>
        <begin position="180"/>
        <end position="210"/>
    </location>
</feature>
<proteinExistence type="predicted"/>
<dbReference type="OrthoDB" id="8189012at2759"/>
<accession>A0A834XIK5</accession>
<keyword evidence="3" id="KW-0732">Signal</keyword>
<evidence type="ECO:0000313" key="4">
    <source>
        <dbReference type="EMBL" id="KAF7987581.1"/>
    </source>
</evidence>
<dbReference type="EMBL" id="JACMRX010000006">
    <property type="protein sequence ID" value="KAF7987581.1"/>
    <property type="molecule type" value="Genomic_DNA"/>
</dbReference>
<evidence type="ECO:0000256" key="1">
    <source>
        <dbReference type="SAM" id="MobiDB-lite"/>
    </source>
</evidence>
<feature type="transmembrane region" description="Helical" evidence="2">
    <location>
        <begin position="113"/>
        <end position="130"/>
    </location>
</feature>
<evidence type="ECO:0000313" key="5">
    <source>
        <dbReference type="Proteomes" id="UP000639338"/>
    </source>
</evidence>
<keyword evidence="2" id="KW-1133">Transmembrane helix</keyword>
<feature type="signal peptide" evidence="3">
    <location>
        <begin position="1"/>
        <end position="17"/>
    </location>
</feature>
<organism evidence="4 5">
    <name type="scientific">Aphidius gifuensis</name>
    <name type="common">Parasitoid wasp</name>
    <dbReference type="NCBI Taxonomy" id="684658"/>
    <lineage>
        <taxon>Eukaryota</taxon>
        <taxon>Metazoa</taxon>
        <taxon>Ecdysozoa</taxon>
        <taxon>Arthropoda</taxon>
        <taxon>Hexapoda</taxon>
        <taxon>Insecta</taxon>
        <taxon>Pterygota</taxon>
        <taxon>Neoptera</taxon>
        <taxon>Endopterygota</taxon>
        <taxon>Hymenoptera</taxon>
        <taxon>Apocrita</taxon>
        <taxon>Ichneumonoidea</taxon>
        <taxon>Braconidae</taxon>
        <taxon>Aphidiinae</taxon>
        <taxon>Aphidius</taxon>
    </lineage>
</organism>
<sequence length="210" mass="22835">MLRQLIICSSIIIGLRAVITAAEPVHRSYSKPLINENTVTIDCSGNNAYSSECLSIVSENNESSLPSSSTTPSEIISKKNIEDMDDSWSLENLLADGGVTEARKKKKKGMGRIFIMMVAAAKATLMYVALHATALLAGKAFVIGKIALVLATVALLKKSSEHHDKSTYEIVKHPQHSYVQTHSSSVDYDHPGGSGSGGYDRRRKRSTRRS</sequence>
<comment type="caution">
    <text evidence="4">The sequence shown here is derived from an EMBL/GenBank/DDBJ whole genome shotgun (WGS) entry which is preliminary data.</text>
</comment>
<dbReference type="InterPro" id="IPR012464">
    <property type="entry name" value="DUF1676"/>
</dbReference>
<dbReference type="GO" id="GO:0016020">
    <property type="term" value="C:membrane"/>
    <property type="evidence" value="ECO:0007669"/>
    <property type="project" value="TreeGrafter"/>
</dbReference>
<name>A0A834XIK5_APHGI</name>
<feature type="chain" id="PRO_5032695598" evidence="3">
    <location>
        <begin position="18"/>
        <end position="210"/>
    </location>
</feature>
<protein>
    <submittedName>
        <fullName evidence="4">Uncharacterized protein</fullName>
    </submittedName>
</protein>
<gene>
    <name evidence="4" type="ORF">HCN44_003444</name>
</gene>